<sequence>MKKYVCLVLVMLPLMANASNVLKDTIKAKRKIEHSKNTLNNTKRNINEINSGTYVENQAKREVNKATSKYTDKVDDVKHIAEPEHIKRKANNEINRQVDEWLYED</sequence>
<feature type="chain" id="PRO_5002176968" evidence="1">
    <location>
        <begin position="19"/>
        <end position="105"/>
    </location>
</feature>
<organism evidence="2 3">
    <name type="scientific">Vibrio mytili</name>
    <dbReference type="NCBI Taxonomy" id="50718"/>
    <lineage>
        <taxon>Bacteria</taxon>
        <taxon>Pseudomonadati</taxon>
        <taxon>Pseudomonadota</taxon>
        <taxon>Gammaproteobacteria</taxon>
        <taxon>Vibrionales</taxon>
        <taxon>Vibrionaceae</taxon>
        <taxon>Vibrio</taxon>
    </lineage>
</organism>
<evidence type="ECO:0000313" key="2">
    <source>
        <dbReference type="EMBL" id="KIN09493.1"/>
    </source>
</evidence>
<dbReference type="EMBL" id="JXOK01000081">
    <property type="protein sequence ID" value="KIN09493.1"/>
    <property type="molecule type" value="Genomic_DNA"/>
</dbReference>
<evidence type="ECO:0000313" key="3">
    <source>
        <dbReference type="Proteomes" id="UP000031977"/>
    </source>
</evidence>
<protein>
    <submittedName>
        <fullName evidence="2">Histidine kinase</fullName>
    </submittedName>
</protein>
<reference evidence="2 3" key="1">
    <citation type="submission" date="2015-01" db="EMBL/GenBank/DDBJ databases">
        <title>Draft genome of Vibrio mytili type strain CAIM 528.</title>
        <authorList>
            <person name="Gonzalez-Castillo A."/>
            <person name="Gomez-Gil B."/>
            <person name="Enciso-Ibarra J."/>
        </authorList>
    </citation>
    <scope>NUCLEOTIDE SEQUENCE [LARGE SCALE GENOMIC DNA]</scope>
    <source>
        <strain evidence="2 3">CAIM 528</strain>
    </source>
</reference>
<accession>A0A0C3E529</accession>
<dbReference type="GO" id="GO:0016301">
    <property type="term" value="F:kinase activity"/>
    <property type="evidence" value="ECO:0007669"/>
    <property type="project" value="UniProtKB-KW"/>
</dbReference>
<name>A0A0C3E529_9VIBR</name>
<gene>
    <name evidence="2" type="ORF">SU60_19570</name>
</gene>
<dbReference type="AlphaFoldDB" id="A0A0C3E529"/>
<comment type="caution">
    <text evidence="2">The sequence shown here is derived from an EMBL/GenBank/DDBJ whole genome shotgun (WGS) entry which is preliminary data.</text>
</comment>
<keyword evidence="1" id="KW-0732">Signal</keyword>
<dbReference type="OrthoDB" id="5902773at2"/>
<keyword evidence="2" id="KW-0808">Transferase</keyword>
<evidence type="ECO:0000256" key="1">
    <source>
        <dbReference type="SAM" id="SignalP"/>
    </source>
</evidence>
<dbReference type="RefSeq" id="WP_041156988.1">
    <property type="nucleotide sequence ID" value="NZ_CBCRVP010000033.1"/>
</dbReference>
<dbReference type="Proteomes" id="UP000031977">
    <property type="component" value="Unassembled WGS sequence"/>
</dbReference>
<keyword evidence="3" id="KW-1185">Reference proteome</keyword>
<feature type="signal peptide" evidence="1">
    <location>
        <begin position="1"/>
        <end position="18"/>
    </location>
</feature>
<proteinExistence type="predicted"/>
<keyword evidence="2" id="KW-0418">Kinase</keyword>